<dbReference type="Pfam" id="PF14368">
    <property type="entry name" value="LTP_2"/>
    <property type="match status" value="1"/>
</dbReference>
<dbReference type="InterPro" id="IPR016140">
    <property type="entry name" value="Bifunc_inhib/LTP/seed_store"/>
</dbReference>
<keyword evidence="4" id="KW-0732">Signal</keyword>
<evidence type="ECO:0000259" key="5">
    <source>
        <dbReference type="Pfam" id="PF14368"/>
    </source>
</evidence>
<evidence type="ECO:0000313" key="7">
    <source>
        <dbReference type="Proteomes" id="UP001567538"/>
    </source>
</evidence>
<dbReference type="PANTHER" id="PTHR33076">
    <property type="entry name" value="NON-SPECIFIC LIPID-TRANSFER PROTEIN 2-RELATED"/>
    <property type="match status" value="1"/>
</dbReference>
<name>A0ABD1HUJ6_SALDI</name>
<feature type="chain" id="PRO_5044794697" evidence="4">
    <location>
        <begin position="26"/>
        <end position="114"/>
    </location>
</feature>
<keyword evidence="7" id="KW-1185">Reference proteome</keyword>
<protein>
    <submittedName>
        <fullName evidence="6">Non-specific lipid-transfer protein 1-like</fullName>
    </submittedName>
</protein>
<keyword evidence="2" id="KW-0813">Transport</keyword>
<dbReference type="InterPro" id="IPR000528">
    <property type="entry name" value="Plant_nsLTP"/>
</dbReference>
<dbReference type="SUPFAM" id="SSF47699">
    <property type="entry name" value="Bifunctional inhibitor/lipid-transfer protein/seed storage 2S albumin"/>
    <property type="match status" value="1"/>
</dbReference>
<dbReference type="GO" id="GO:0008289">
    <property type="term" value="F:lipid binding"/>
    <property type="evidence" value="ECO:0007669"/>
    <property type="project" value="UniProtKB-KW"/>
</dbReference>
<dbReference type="PRINTS" id="PR00382">
    <property type="entry name" value="LIPIDTRNSFER"/>
</dbReference>
<dbReference type="EMBL" id="JBEAFC010000004">
    <property type="protein sequence ID" value="KAL1560121.1"/>
    <property type="molecule type" value="Genomic_DNA"/>
</dbReference>
<accession>A0ABD1HUJ6</accession>
<organism evidence="6 7">
    <name type="scientific">Salvia divinorum</name>
    <name type="common">Maria pastora</name>
    <name type="synonym">Diviner's sage</name>
    <dbReference type="NCBI Taxonomy" id="28513"/>
    <lineage>
        <taxon>Eukaryota</taxon>
        <taxon>Viridiplantae</taxon>
        <taxon>Streptophyta</taxon>
        <taxon>Embryophyta</taxon>
        <taxon>Tracheophyta</taxon>
        <taxon>Spermatophyta</taxon>
        <taxon>Magnoliopsida</taxon>
        <taxon>eudicotyledons</taxon>
        <taxon>Gunneridae</taxon>
        <taxon>Pentapetalae</taxon>
        <taxon>asterids</taxon>
        <taxon>lamiids</taxon>
        <taxon>Lamiales</taxon>
        <taxon>Lamiaceae</taxon>
        <taxon>Nepetoideae</taxon>
        <taxon>Mentheae</taxon>
        <taxon>Salviinae</taxon>
        <taxon>Salvia</taxon>
        <taxon>Salvia subgen. Calosphace</taxon>
    </lineage>
</organism>
<evidence type="ECO:0000256" key="4">
    <source>
        <dbReference type="SAM" id="SignalP"/>
    </source>
</evidence>
<dbReference type="Gene3D" id="1.10.110.10">
    <property type="entry name" value="Plant lipid-transfer and hydrophobic proteins"/>
    <property type="match status" value="1"/>
</dbReference>
<dbReference type="CDD" id="cd01960">
    <property type="entry name" value="nsLTP1"/>
    <property type="match status" value="1"/>
</dbReference>
<feature type="signal peptide" evidence="4">
    <location>
        <begin position="1"/>
        <end position="25"/>
    </location>
</feature>
<dbReference type="InterPro" id="IPR036312">
    <property type="entry name" value="Bifun_inhib/LTP/seed_sf"/>
</dbReference>
<sequence>MVGRSSTLWILALLLMASTISNANAVSCPQAITMLLPCQDYLVNPSAKLTVSCCQAASKLNDMVHSKLDLKDLCSCLKQAAASLHVIADRAKSLTGQCHTQVPVPLDPNVDCFR</sequence>
<evidence type="ECO:0000256" key="3">
    <source>
        <dbReference type="ARBA" id="ARBA00023121"/>
    </source>
</evidence>
<dbReference type="Proteomes" id="UP001567538">
    <property type="component" value="Unassembled WGS sequence"/>
</dbReference>
<dbReference type="AlphaFoldDB" id="A0ABD1HUJ6"/>
<reference evidence="6 7" key="1">
    <citation type="submission" date="2024-06" db="EMBL/GenBank/DDBJ databases">
        <title>A chromosome level genome sequence of Diviner's sage (Salvia divinorum).</title>
        <authorList>
            <person name="Ford S.A."/>
            <person name="Ro D.-K."/>
            <person name="Ness R.W."/>
            <person name="Phillips M.A."/>
        </authorList>
    </citation>
    <scope>NUCLEOTIDE SEQUENCE [LARGE SCALE GENOMIC DNA]</scope>
    <source>
        <strain evidence="6">SAF-2024a</strain>
        <tissue evidence="6">Leaf</tissue>
    </source>
</reference>
<evidence type="ECO:0000256" key="2">
    <source>
        <dbReference type="ARBA" id="ARBA00022448"/>
    </source>
</evidence>
<evidence type="ECO:0000313" key="6">
    <source>
        <dbReference type="EMBL" id="KAL1560121.1"/>
    </source>
</evidence>
<comment type="caution">
    <text evidence="6">The sequence shown here is derived from an EMBL/GenBank/DDBJ whole genome shotgun (WGS) entry which is preliminary data.</text>
</comment>
<proteinExistence type="inferred from homology"/>
<keyword evidence="3" id="KW-0446">Lipid-binding</keyword>
<comment type="similarity">
    <text evidence="1">Belongs to the plant LTP family.</text>
</comment>
<evidence type="ECO:0000256" key="1">
    <source>
        <dbReference type="ARBA" id="ARBA00009748"/>
    </source>
</evidence>
<gene>
    <name evidence="6" type="ORF">AAHA92_10379</name>
</gene>
<feature type="domain" description="Bifunctional inhibitor/plant lipid transfer protein/seed storage helical" evidence="5">
    <location>
        <begin position="15"/>
        <end position="103"/>
    </location>
</feature>